<dbReference type="Gene3D" id="3.90.550.10">
    <property type="entry name" value="Spore Coat Polysaccharide Biosynthesis Protein SpsA, Chain A"/>
    <property type="match status" value="1"/>
</dbReference>
<comment type="caution">
    <text evidence="2">The sequence shown here is derived from an EMBL/GenBank/DDBJ whole genome shotgun (WGS) entry which is preliminary data.</text>
</comment>
<dbReference type="Proteomes" id="UP000533306">
    <property type="component" value="Unassembled WGS sequence"/>
</dbReference>
<evidence type="ECO:0000259" key="1">
    <source>
        <dbReference type="Pfam" id="PF00535"/>
    </source>
</evidence>
<keyword evidence="3" id="KW-1185">Reference proteome</keyword>
<reference evidence="2 3" key="1">
    <citation type="submission" date="2020-08" db="EMBL/GenBank/DDBJ databases">
        <title>Genomic Encyclopedia of Type Strains, Phase IV (KMG-IV): sequencing the most valuable type-strain genomes for metagenomic binning, comparative biology and taxonomic classification.</title>
        <authorList>
            <person name="Goeker M."/>
        </authorList>
    </citation>
    <scope>NUCLEOTIDE SEQUENCE [LARGE SCALE GENOMIC DNA]</scope>
    <source>
        <strain evidence="2 3">DSM 11099</strain>
    </source>
</reference>
<evidence type="ECO:0000313" key="3">
    <source>
        <dbReference type="Proteomes" id="UP000533306"/>
    </source>
</evidence>
<dbReference type="Pfam" id="PF00535">
    <property type="entry name" value="Glycos_transf_2"/>
    <property type="match status" value="1"/>
</dbReference>
<dbReference type="RefSeq" id="WP_183832568.1">
    <property type="nucleotide sequence ID" value="NZ_JACHEU010000005.1"/>
</dbReference>
<dbReference type="EMBL" id="JACHEU010000005">
    <property type="protein sequence ID" value="MBB6014393.1"/>
    <property type="molecule type" value="Genomic_DNA"/>
</dbReference>
<name>A0A7W9S7G5_9HYPH</name>
<dbReference type="AlphaFoldDB" id="A0A7W9S7G5"/>
<dbReference type="CDD" id="cd00761">
    <property type="entry name" value="Glyco_tranf_GTA_type"/>
    <property type="match status" value="1"/>
</dbReference>
<organism evidence="2 3">
    <name type="scientific">Aquamicrobium lusatiense</name>
    <dbReference type="NCBI Taxonomy" id="89772"/>
    <lineage>
        <taxon>Bacteria</taxon>
        <taxon>Pseudomonadati</taxon>
        <taxon>Pseudomonadota</taxon>
        <taxon>Alphaproteobacteria</taxon>
        <taxon>Hyphomicrobiales</taxon>
        <taxon>Phyllobacteriaceae</taxon>
        <taxon>Aquamicrobium</taxon>
    </lineage>
</organism>
<dbReference type="InterPro" id="IPR001173">
    <property type="entry name" value="Glyco_trans_2-like"/>
</dbReference>
<protein>
    <submittedName>
        <fullName evidence="2">Glycosyltransferase involved in cell wall biosynthesis</fullName>
    </submittedName>
</protein>
<feature type="domain" description="Glycosyltransferase 2-like" evidence="1">
    <location>
        <begin position="13"/>
        <end position="163"/>
    </location>
</feature>
<accession>A0A7W9S7G5</accession>
<proteinExistence type="predicted"/>
<sequence>MTTEANIRPTVTAVITSCRRFDLLEKTLQSFLEHNDYPLEELIIIEDSNDRGIYEVQPLLDGVPNSIIFNDGNIGQIASIDKAYADITSDYIFHMEDDWLFTRRGFIARAVEILEQEPQAIMVTVRDDADMPRYVRSLKTRKTATANYKLAFPALHFLWHTFTFNPGLHRTSDYRAINGGYRALGDEASISRHHKANNRDMAWLIGGGVRHTGDERSNYGSGWGYRKSVSGTGIHRLFRRQNLHKWRESLKRRFWHTLRLMGIDTEPLQRRKKR</sequence>
<keyword evidence="2" id="KW-0808">Transferase</keyword>
<evidence type="ECO:0000313" key="2">
    <source>
        <dbReference type="EMBL" id="MBB6014393.1"/>
    </source>
</evidence>
<dbReference type="GO" id="GO:0016740">
    <property type="term" value="F:transferase activity"/>
    <property type="evidence" value="ECO:0007669"/>
    <property type="project" value="UniProtKB-KW"/>
</dbReference>
<dbReference type="InterPro" id="IPR029044">
    <property type="entry name" value="Nucleotide-diphossugar_trans"/>
</dbReference>
<gene>
    <name evidence="2" type="ORF">HNR59_003787</name>
</gene>
<dbReference type="SUPFAM" id="SSF53448">
    <property type="entry name" value="Nucleotide-diphospho-sugar transferases"/>
    <property type="match status" value="1"/>
</dbReference>